<organism evidence="3 4">
    <name type="scientific">Thalassococcus arenae</name>
    <dbReference type="NCBI Taxonomy" id="2851652"/>
    <lineage>
        <taxon>Bacteria</taxon>
        <taxon>Pseudomonadati</taxon>
        <taxon>Pseudomonadota</taxon>
        <taxon>Alphaproteobacteria</taxon>
        <taxon>Rhodobacterales</taxon>
        <taxon>Roseobacteraceae</taxon>
        <taxon>Thalassococcus</taxon>
    </lineage>
</organism>
<dbReference type="Proteomes" id="UP001166293">
    <property type="component" value="Unassembled WGS sequence"/>
</dbReference>
<reference evidence="3" key="1">
    <citation type="submission" date="2021-06" db="EMBL/GenBank/DDBJ databases">
        <title>Thalassococcus sp. CAU 1522 isolated from sea sand, Republic of Korea.</title>
        <authorList>
            <person name="Kim W."/>
        </authorList>
    </citation>
    <scope>NUCLEOTIDE SEQUENCE</scope>
    <source>
        <strain evidence="3">CAU 1522</strain>
    </source>
</reference>
<accession>A0ABS6N5X3</accession>
<evidence type="ECO:0000313" key="4">
    <source>
        <dbReference type="Proteomes" id="UP001166293"/>
    </source>
</evidence>
<dbReference type="Pfam" id="PF01713">
    <property type="entry name" value="Smr"/>
    <property type="match status" value="1"/>
</dbReference>
<name>A0ABS6N5X3_9RHOB</name>
<feature type="region of interest" description="Disordered" evidence="1">
    <location>
        <begin position="1"/>
        <end position="45"/>
    </location>
</feature>
<evidence type="ECO:0000256" key="1">
    <source>
        <dbReference type="SAM" id="MobiDB-lite"/>
    </source>
</evidence>
<dbReference type="EMBL" id="JAHRWL010000001">
    <property type="protein sequence ID" value="MBV2359401.1"/>
    <property type="molecule type" value="Genomic_DNA"/>
</dbReference>
<comment type="caution">
    <text evidence="3">The sequence shown here is derived from an EMBL/GenBank/DDBJ whole genome shotgun (WGS) entry which is preliminary data.</text>
</comment>
<dbReference type="InterPro" id="IPR002625">
    <property type="entry name" value="Smr_dom"/>
</dbReference>
<evidence type="ECO:0000259" key="2">
    <source>
        <dbReference type="PROSITE" id="PS50828"/>
    </source>
</evidence>
<protein>
    <submittedName>
        <fullName evidence="3">Smr/MutS family protein</fullName>
    </submittedName>
</protein>
<dbReference type="PROSITE" id="PS50828">
    <property type="entry name" value="SMR"/>
    <property type="match status" value="1"/>
</dbReference>
<dbReference type="SMART" id="SM00463">
    <property type="entry name" value="SMR"/>
    <property type="match status" value="1"/>
</dbReference>
<gene>
    <name evidence="3" type="ORF">KUH32_06425</name>
</gene>
<keyword evidence="4" id="KW-1185">Reference proteome</keyword>
<feature type="compositionally biased region" description="Pro residues" evidence="1">
    <location>
        <begin position="31"/>
        <end position="44"/>
    </location>
</feature>
<proteinExistence type="predicted"/>
<dbReference type="PANTHER" id="PTHR35562:SF2">
    <property type="entry name" value="DNA ENDONUCLEASE SMRA-RELATED"/>
    <property type="match status" value="1"/>
</dbReference>
<feature type="domain" description="Smr" evidence="2">
    <location>
        <begin position="103"/>
        <end position="193"/>
    </location>
</feature>
<sequence length="196" mass="21682">MTRRRLRPDELELWKGVARSAKPRPGKNPDHPTPAPAARKPPPKQTQIAIPSDFSVGARAPLRSEVRLPVRTTSERLADAPVTMDAKAFGRLKRGKLVPEARIDLHGLTLDAAHSALIQFVLSAQSRGLRLVLVITGKGNREDPFDPVPQRRGALKRQAPLWLQQMPLAGAVLQVSEAHVRHGGSGAYYVYLRKRR</sequence>
<evidence type="ECO:0000313" key="3">
    <source>
        <dbReference type="EMBL" id="MBV2359401.1"/>
    </source>
</evidence>
<dbReference type="PANTHER" id="PTHR35562">
    <property type="entry name" value="DNA ENDONUCLEASE SMRA-RELATED"/>
    <property type="match status" value="1"/>
</dbReference>